<accession>A0A0C9VB75</accession>
<evidence type="ECO:0000313" key="2">
    <source>
        <dbReference type="Proteomes" id="UP000053820"/>
    </source>
</evidence>
<protein>
    <submittedName>
        <fullName evidence="1">Uncharacterized protein</fullName>
    </submittedName>
</protein>
<dbReference type="InterPro" id="IPR032675">
    <property type="entry name" value="LRR_dom_sf"/>
</dbReference>
<keyword evidence="2" id="KW-1185">Reference proteome</keyword>
<gene>
    <name evidence="1" type="ORF">HYDPIDRAFT_157081</name>
</gene>
<dbReference type="OrthoDB" id="120976at2759"/>
<name>A0A0C9VB75_9AGAM</name>
<reference evidence="1 2" key="1">
    <citation type="submission" date="2014-04" db="EMBL/GenBank/DDBJ databases">
        <title>Evolutionary Origins and Diversification of the Mycorrhizal Mutualists.</title>
        <authorList>
            <consortium name="DOE Joint Genome Institute"/>
            <consortium name="Mycorrhizal Genomics Consortium"/>
            <person name="Kohler A."/>
            <person name="Kuo A."/>
            <person name="Nagy L.G."/>
            <person name="Floudas D."/>
            <person name="Copeland A."/>
            <person name="Barry K.W."/>
            <person name="Cichocki N."/>
            <person name="Veneault-Fourrey C."/>
            <person name="LaButti K."/>
            <person name="Lindquist E.A."/>
            <person name="Lipzen A."/>
            <person name="Lundell T."/>
            <person name="Morin E."/>
            <person name="Murat C."/>
            <person name="Riley R."/>
            <person name="Ohm R."/>
            <person name="Sun H."/>
            <person name="Tunlid A."/>
            <person name="Henrissat B."/>
            <person name="Grigoriev I.V."/>
            <person name="Hibbett D.S."/>
            <person name="Martin F."/>
        </authorList>
    </citation>
    <scope>NUCLEOTIDE SEQUENCE [LARGE SCALE GENOMIC DNA]</scope>
    <source>
        <strain evidence="1 2">MD-312</strain>
    </source>
</reference>
<dbReference type="Proteomes" id="UP000053820">
    <property type="component" value="Unassembled WGS sequence"/>
</dbReference>
<proteinExistence type="predicted"/>
<dbReference type="HOGENOM" id="CLU_079428_0_0_1"/>
<organism evidence="1 2">
    <name type="scientific">Hydnomerulius pinastri MD-312</name>
    <dbReference type="NCBI Taxonomy" id="994086"/>
    <lineage>
        <taxon>Eukaryota</taxon>
        <taxon>Fungi</taxon>
        <taxon>Dikarya</taxon>
        <taxon>Basidiomycota</taxon>
        <taxon>Agaricomycotina</taxon>
        <taxon>Agaricomycetes</taxon>
        <taxon>Agaricomycetidae</taxon>
        <taxon>Boletales</taxon>
        <taxon>Boletales incertae sedis</taxon>
        <taxon>Leucogyrophana</taxon>
    </lineage>
</organism>
<dbReference type="AlphaFoldDB" id="A0A0C9VB75"/>
<evidence type="ECO:0000313" key="1">
    <source>
        <dbReference type="EMBL" id="KIJ62914.1"/>
    </source>
</evidence>
<dbReference type="Gene3D" id="3.80.10.10">
    <property type="entry name" value="Ribonuclease Inhibitor"/>
    <property type="match status" value="1"/>
</dbReference>
<dbReference type="SUPFAM" id="SSF52047">
    <property type="entry name" value="RNI-like"/>
    <property type="match status" value="1"/>
</dbReference>
<dbReference type="EMBL" id="KN839853">
    <property type="protein sequence ID" value="KIJ62914.1"/>
    <property type="molecule type" value="Genomic_DNA"/>
</dbReference>
<sequence>MVGGRLQEDFDLIHIQSLRELGKLVLDGTGIGNEGVFHIVSLKQYLYHLDLSNNPMIDDDAIPALILFKNLDYLSIVGTGIKMPGLRRLATPTQKEGREIAIEIPSVCEKYIDNIEKEYLLQPAPPLIVDPTVCSMLSKAALKRNLGAHAAVNSSILASGTRKEMAERLKNILETRKLDLIVREMLTDEDTEGA</sequence>